<feature type="compositionally biased region" description="Low complexity" evidence="2">
    <location>
        <begin position="667"/>
        <end position="680"/>
    </location>
</feature>
<dbReference type="Proteomes" id="UP000609531">
    <property type="component" value="Unassembled WGS sequence"/>
</dbReference>
<feature type="region of interest" description="Disordered" evidence="2">
    <location>
        <begin position="662"/>
        <end position="703"/>
    </location>
</feature>
<feature type="coiled-coil region" evidence="1">
    <location>
        <begin position="475"/>
        <end position="509"/>
    </location>
</feature>
<dbReference type="PANTHER" id="PTHR41259:SF1">
    <property type="entry name" value="DOUBLE-STRAND BREAK REPAIR RAD50 ATPASE, PUTATIVE-RELATED"/>
    <property type="match status" value="1"/>
</dbReference>
<dbReference type="EMBL" id="JAEKJA010000010">
    <property type="protein sequence ID" value="MBJ3776712.1"/>
    <property type="molecule type" value="Genomic_DNA"/>
</dbReference>
<dbReference type="PANTHER" id="PTHR41259">
    <property type="entry name" value="DOUBLE-STRAND BREAK REPAIR RAD50 ATPASE, PUTATIVE-RELATED"/>
    <property type="match status" value="1"/>
</dbReference>
<evidence type="ECO:0000313" key="4">
    <source>
        <dbReference type="EMBL" id="MBJ3776712.1"/>
    </source>
</evidence>
<feature type="domain" description="YhaN AAA" evidence="3">
    <location>
        <begin position="1"/>
        <end position="202"/>
    </location>
</feature>
<sequence length="1173" mass="125480">MRFASLTLSRYGQFEEAAFAFPRRGDVDLHLVVGSNEAGKTTLKSALVDFLFGIARGSPYTFRYQRRQIAIEAEIELGGETLRLERTTGSAGLVPQEAAARLAAALGDMSRDTFLATQAFSHDEMRAHADMLYRSRGELREVLMHDAGGLSHAVALLNTVRKEAGELFDRDRRRANNVEYLKLEKLWQQAGERYDTAELSSATHTRLQRAAKDAKDALDEQRRKLQEAGAAAAELDKLIAAVPLLATIEEREERLAAPSGPRLADGAVERLGVAREEPVIAERARQAEARVRAAEERLQGLVLDEDVLALAPDIERLVPALARLDEKHDTRRTLLANRSAAEDLAWQEAASLGLAADRTTPLDRLLPPAIERKAMLRHAGERGEREAALDRAVDALAERPASPPPLVAGPSEALREAIAAAQAAGAPRPLFEAADAALTEARRALAAAAAATEGDPVATTAPPAAEEGGAAEAAIAEALREKNTAEERLAEAQESLVAAQRTLRATSADIPTPEVLAAARAERDAIWQEIRAGRPLAEAGGPFEAAVASADGIADERFLHVEALIEARRAADDVAAAEHLVARRTVRRDALAAEHERLATAWAERLRSVGIALPPLDYRAWHERRRAREAAADAVRRAEADKAALLARSRALLAALTSALADKEAPSDPQSAASASGSPPLFEPTGAADSAQPPAATSRGREGIPADALPRALENALERALEAHKGAVDRAAEARAVRKAYDEAERDRPAREAALAKARSALSEWQETHTALAARCGVPADIDRGRLADLFDGMERIERHLADASRAAHAIAEIDDFLQRFADDAIALARRLAEEEVGGPRILASHLVERLRRAEAVAHERESAAEELDRARLDATKAADALREIRATIATDLAAAGLDADAPLADLQRIAEASDRRHATERSLDEAMAALQQAGVSLADARAARAEADAATLAVRRAALDDDIAELSEAVQTAHDASVTAREALKHAERDAAPATAAHAAFEREALAGEMAEVAAMAIARRLQATILGAARDTFAAEHRSPVLDRAARNFATFTGGAYDRLDVDEGADGGFLLAHRTADDRLVDVTGLSDGTRDQLVASVRLAAAEGCPLPFIADDLFVNADDQRAAAGFRVLAALARGRQVIYLTHHDHLAEVARTAVDGRATVVRLGNPR</sequence>
<evidence type="ECO:0000259" key="3">
    <source>
        <dbReference type="Pfam" id="PF13514"/>
    </source>
</evidence>
<protein>
    <submittedName>
        <fullName evidence="4">AAA family ATPase</fullName>
    </submittedName>
</protein>
<proteinExistence type="predicted"/>
<organism evidence="4 5">
    <name type="scientific">Acuticoccus mangrovi</name>
    <dbReference type="NCBI Taxonomy" id="2796142"/>
    <lineage>
        <taxon>Bacteria</taxon>
        <taxon>Pseudomonadati</taxon>
        <taxon>Pseudomonadota</taxon>
        <taxon>Alphaproteobacteria</taxon>
        <taxon>Hyphomicrobiales</taxon>
        <taxon>Amorphaceae</taxon>
        <taxon>Acuticoccus</taxon>
    </lineage>
</organism>
<comment type="caution">
    <text evidence="4">The sequence shown here is derived from an EMBL/GenBank/DDBJ whole genome shotgun (WGS) entry which is preliminary data.</text>
</comment>
<dbReference type="SUPFAM" id="SSF52540">
    <property type="entry name" value="P-loop containing nucleoside triphosphate hydrolases"/>
    <property type="match status" value="1"/>
</dbReference>
<feature type="coiled-coil region" evidence="1">
    <location>
        <begin position="204"/>
        <end position="238"/>
    </location>
</feature>
<keyword evidence="5" id="KW-1185">Reference proteome</keyword>
<reference evidence="4" key="1">
    <citation type="submission" date="2020-12" db="EMBL/GenBank/DDBJ databases">
        <title>Bacterial taxonomy.</title>
        <authorList>
            <person name="Pan X."/>
        </authorList>
    </citation>
    <scope>NUCLEOTIDE SEQUENCE</scope>
    <source>
        <strain evidence="4">B2012</strain>
    </source>
</reference>
<evidence type="ECO:0000256" key="1">
    <source>
        <dbReference type="SAM" id="Coils"/>
    </source>
</evidence>
<gene>
    <name evidence="4" type="ORF">JCR33_13485</name>
</gene>
<dbReference type="Pfam" id="PF13514">
    <property type="entry name" value="AAA_27"/>
    <property type="match status" value="1"/>
</dbReference>
<keyword evidence="1" id="KW-0175">Coiled coil</keyword>
<name>A0A934MDT1_9HYPH</name>
<evidence type="ECO:0000313" key="5">
    <source>
        <dbReference type="Proteomes" id="UP000609531"/>
    </source>
</evidence>
<dbReference type="InterPro" id="IPR038734">
    <property type="entry name" value="YhaN_AAA"/>
</dbReference>
<dbReference type="RefSeq" id="WP_198882603.1">
    <property type="nucleotide sequence ID" value="NZ_JAEKJA010000010.1"/>
</dbReference>
<dbReference type="AlphaFoldDB" id="A0A934MDT1"/>
<dbReference type="Gene3D" id="3.40.50.300">
    <property type="entry name" value="P-loop containing nucleotide triphosphate hydrolases"/>
    <property type="match status" value="2"/>
</dbReference>
<accession>A0A934MDT1</accession>
<dbReference type="InterPro" id="IPR027417">
    <property type="entry name" value="P-loop_NTPase"/>
</dbReference>
<evidence type="ECO:0000256" key="2">
    <source>
        <dbReference type="SAM" id="MobiDB-lite"/>
    </source>
</evidence>